<evidence type="ECO:0000313" key="2">
    <source>
        <dbReference type="Proteomes" id="UP000293296"/>
    </source>
</evidence>
<dbReference type="GO" id="GO:0047429">
    <property type="term" value="F:nucleoside triphosphate diphosphatase activity"/>
    <property type="evidence" value="ECO:0007669"/>
    <property type="project" value="InterPro"/>
</dbReference>
<organism evidence="1 2">
    <name type="scientific">Solidesulfovibrio carbinolicus</name>
    <dbReference type="NCBI Taxonomy" id="296842"/>
    <lineage>
        <taxon>Bacteria</taxon>
        <taxon>Pseudomonadati</taxon>
        <taxon>Thermodesulfobacteriota</taxon>
        <taxon>Desulfovibrionia</taxon>
        <taxon>Desulfovibrionales</taxon>
        <taxon>Desulfovibrionaceae</taxon>
        <taxon>Solidesulfovibrio</taxon>
    </lineage>
</organism>
<keyword evidence="1" id="KW-0378">Hydrolase</keyword>
<proteinExistence type="predicted"/>
<dbReference type="GO" id="GO:0009143">
    <property type="term" value="P:nucleoside triphosphate catabolic process"/>
    <property type="evidence" value="ECO:0007669"/>
    <property type="project" value="InterPro"/>
</dbReference>
<protein>
    <submittedName>
        <fullName evidence="1">Nucleotide pyrophosphohydrolase</fullName>
    </submittedName>
</protein>
<accession>A0A4P6HI58</accession>
<dbReference type="OrthoDB" id="9791898at2"/>
<sequence length="98" mass="11202">MDLEEILAQVNSLAIKNKWYEKDSSRPQTPRNLAISISLEASELLECFQWSETANNECVGDEIADVIIYCVQLSNVLKMDISSIIQKKIKANSQRIWK</sequence>
<dbReference type="KEGG" id="dcb:C3Y92_01815"/>
<reference evidence="1 2" key="1">
    <citation type="submission" date="2018-02" db="EMBL/GenBank/DDBJ databases">
        <title>Genome sequence of Desulfovibrio carbinolicus DSM 3852.</title>
        <authorList>
            <person name="Wilbanks E."/>
            <person name="Skennerton C.T."/>
            <person name="Orphan V.J."/>
        </authorList>
    </citation>
    <scope>NUCLEOTIDE SEQUENCE [LARGE SCALE GENOMIC DNA]</scope>
    <source>
        <strain evidence="1 2">DSM 3852</strain>
    </source>
</reference>
<dbReference type="Proteomes" id="UP000293296">
    <property type="component" value="Chromosome"/>
</dbReference>
<dbReference type="Pfam" id="PF12643">
    <property type="entry name" value="MazG-like"/>
    <property type="match status" value="1"/>
</dbReference>
<evidence type="ECO:0000313" key="1">
    <source>
        <dbReference type="EMBL" id="QAZ66044.1"/>
    </source>
</evidence>
<dbReference type="PIRSF" id="PIRSF029826">
    <property type="entry name" value="UCP029826_pph"/>
    <property type="match status" value="1"/>
</dbReference>
<dbReference type="RefSeq" id="WP_129348942.1">
    <property type="nucleotide sequence ID" value="NZ_CP026538.1"/>
</dbReference>
<dbReference type="InterPro" id="IPR052555">
    <property type="entry name" value="dCTP_Pyrophosphatase"/>
</dbReference>
<dbReference type="EMBL" id="CP026538">
    <property type="protein sequence ID" value="QAZ66044.1"/>
    <property type="molecule type" value="Genomic_DNA"/>
</dbReference>
<gene>
    <name evidence="1" type="ORF">C3Y92_01815</name>
</gene>
<name>A0A4P6HI58_9BACT</name>
<keyword evidence="2" id="KW-1185">Reference proteome</keyword>
<dbReference type="PANTHER" id="PTHR46523">
    <property type="entry name" value="DCTP PYROPHOSPHATASE 1"/>
    <property type="match status" value="1"/>
</dbReference>
<dbReference type="Gene3D" id="1.10.287.1080">
    <property type="entry name" value="MazG-like"/>
    <property type="match status" value="1"/>
</dbReference>
<dbReference type="SUPFAM" id="SSF101386">
    <property type="entry name" value="all-alpha NTP pyrophosphatases"/>
    <property type="match status" value="1"/>
</dbReference>
<dbReference type="AlphaFoldDB" id="A0A4P6HI58"/>
<dbReference type="PANTHER" id="PTHR46523:SF1">
    <property type="entry name" value="DCTP PYROPHOSPHATASE 1"/>
    <property type="match status" value="1"/>
</dbReference>
<dbReference type="InterPro" id="IPR025984">
    <property type="entry name" value="DCTPP"/>
</dbReference>